<dbReference type="RefSeq" id="WP_001095952.1">
    <property type="nucleotide sequence ID" value="NZ_ACZT01000016.1"/>
</dbReference>
<dbReference type="InterPro" id="IPR020518">
    <property type="entry name" value="Tscrpt_reg_PrtN"/>
</dbReference>
<reference evidence="1 2" key="1">
    <citation type="journal article" date="2015" name="Genome Biol. Evol.">
        <title>The Dynamics of Genetic Interactions between Vibrio metoecus and Vibrio cholerae, Two Close Relatives Co-Occurring in the Environment.</title>
        <authorList>
            <person name="Orata F.D."/>
            <person name="Kirchberger P.C."/>
            <person name="Meheust R."/>
            <person name="Barlow E.J."/>
            <person name="Tarr C.L."/>
            <person name="Boucher Y."/>
        </authorList>
    </citation>
    <scope>NUCLEOTIDE SEQUENCE [LARGE SCALE GENOMIC DNA]</scope>
    <source>
        <strain evidence="1 2">YB5B04</strain>
    </source>
</reference>
<evidence type="ECO:0000313" key="2">
    <source>
        <dbReference type="Proteomes" id="UP000050491"/>
    </source>
</evidence>
<name>A0A0Q0UJR7_VIBMT</name>
<comment type="caution">
    <text evidence="1">The sequence shown here is derived from an EMBL/GenBank/DDBJ whole genome shotgun (WGS) entry which is preliminary data.</text>
</comment>
<dbReference type="Proteomes" id="UP000050491">
    <property type="component" value="Unassembled WGS sequence"/>
</dbReference>
<protein>
    <submittedName>
        <fullName evidence="1">Pyocin activator protein PrtN, phage related protein</fullName>
    </submittedName>
</protein>
<dbReference type="PATRIC" id="fig|1481663.12.peg.2510"/>
<accession>A0A0Q0UJR7</accession>
<dbReference type="OrthoDB" id="982642at2"/>
<dbReference type="GO" id="GO:0006355">
    <property type="term" value="P:regulation of DNA-templated transcription"/>
    <property type="evidence" value="ECO:0007669"/>
    <property type="project" value="InterPro"/>
</dbReference>
<sequence length="87" mass="10027">MNTQFALLARYGSPTIELKVVCKEFFGITPKTAEQRAKACDFPIPTFKLRDSERSPSFVKVEDLADYIDERYRSARFDWESVNRSAA</sequence>
<dbReference type="EMBL" id="LBGP01000002">
    <property type="protein sequence ID" value="KQB04342.1"/>
    <property type="molecule type" value="Genomic_DNA"/>
</dbReference>
<dbReference type="AlphaFoldDB" id="A0A0Q0UJR7"/>
<evidence type="ECO:0000313" key="1">
    <source>
        <dbReference type="EMBL" id="KQB04342.1"/>
    </source>
</evidence>
<proteinExistence type="predicted"/>
<gene>
    <name evidence="1" type="ORF">XV92_00740</name>
</gene>
<dbReference type="Pfam" id="PF11112">
    <property type="entry name" value="PyocinActivator"/>
    <property type="match status" value="1"/>
</dbReference>
<organism evidence="1 2">
    <name type="scientific">Vibrio metoecus</name>
    <dbReference type="NCBI Taxonomy" id="1481663"/>
    <lineage>
        <taxon>Bacteria</taxon>
        <taxon>Pseudomonadati</taxon>
        <taxon>Pseudomonadota</taxon>
        <taxon>Gammaproteobacteria</taxon>
        <taxon>Vibrionales</taxon>
        <taxon>Vibrionaceae</taxon>
        <taxon>Vibrio</taxon>
    </lineage>
</organism>